<evidence type="ECO:0000256" key="1">
    <source>
        <dbReference type="ARBA" id="ARBA00004496"/>
    </source>
</evidence>
<comment type="catalytic activity">
    <reaction evidence="5 9">
        <text>N(7)-methyl-GTP + H2O = N(7)-methyl-GMP + diphosphate + H(+)</text>
        <dbReference type="Rhea" id="RHEA:58744"/>
        <dbReference type="ChEBI" id="CHEBI:15377"/>
        <dbReference type="ChEBI" id="CHEBI:15378"/>
        <dbReference type="ChEBI" id="CHEBI:33019"/>
        <dbReference type="ChEBI" id="CHEBI:58285"/>
        <dbReference type="ChEBI" id="CHEBI:87133"/>
    </reaction>
</comment>
<sequence>MSPTPSPALVLASTSRYRRALLEQLGLSFRTDSPEVDETPRPNEPPQVLVMRLAEAKARAVAERHPDALIIGSDQVACLDGDILGKPGTRDRAIAQLERASGRSVLFQTGLCLLDARSGRAQTLVEPFRVHFRSLSRARIEGYLDREQPYDCAGSFKSEGLGIALFERLEGEDPNALIGLPLIRLIPLLETSGIFPLGI</sequence>
<evidence type="ECO:0000256" key="8">
    <source>
        <dbReference type="ARBA" id="ARBA00068163"/>
    </source>
</evidence>
<accession>W9VED3</accession>
<dbReference type="PATRIC" id="fig|1249627.3.peg.2703"/>
<keyword evidence="4 9" id="KW-0546">Nucleotide metabolism</keyword>
<dbReference type="Pfam" id="PF02545">
    <property type="entry name" value="Maf"/>
    <property type="match status" value="1"/>
</dbReference>
<dbReference type="STRING" id="1249627.D779_2538"/>
<dbReference type="FunFam" id="3.90.950.10:FF:000005">
    <property type="entry name" value="7-methyl-GTP pyrophosphatase"/>
    <property type="match status" value="1"/>
</dbReference>
<gene>
    <name evidence="10" type="ORF">D779_2538</name>
</gene>
<dbReference type="GO" id="GO:0047429">
    <property type="term" value="F:nucleoside triphosphate diphosphatase activity"/>
    <property type="evidence" value="ECO:0007669"/>
    <property type="project" value="InterPro"/>
</dbReference>
<dbReference type="RefSeq" id="WP_043754756.1">
    <property type="nucleotide sequence ID" value="NZ_AONC01000040.1"/>
</dbReference>
<dbReference type="CDD" id="cd00555">
    <property type="entry name" value="Maf"/>
    <property type="match status" value="1"/>
</dbReference>
<dbReference type="EMBL" id="AONC01000040">
    <property type="protein sequence ID" value="EXJ14397.1"/>
    <property type="molecule type" value="Genomic_DNA"/>
</dbReference>
<comment type="subcellular location">
    <subcellularLocation>
        <location evidence="1 9">Cytoplasm</location>
    </subcellularLocation>
</comment>
<dbReference type="InterPro" id="IPR003697">
    <property type="entry name" value="Maf-like"/>
</dbReference>
<name>W9VED3_9GAMM</name>
<comment type="caution">
    <text evidence="10">The sequence shown here is derived from an EMBL/GenBank/DDBJ whole genome shotgun (WGS) entry which is preliminary data.</text>
</comment>
<dbReference type="eggNOG" id="COG0424">
    <property type="taxonomic scope" value="Bacteria"/>
</dbReference>
<evidence type="ECO:0000256" key="7">
    <source>
        <dbReference type="ARBA" id="ARBA00060749"/>
    </source>
</evidence>
<comment type="cofactor">
    <cofactor evidence="9">
        <name>a divalent metal cation</name>
        <dbReference type="ChEBI" id="CHEBI:60240"/>
    </cofactor>
</comment>
<dbReference type="GO" id="GO:0009117">
    <property type="term" value="P:nucleotide metabolic process"/>
    <property type="evidence" value="ECO:0007669"/>
    <property type="project" value="UniProtKB-KW"/>
</dbReference>
<feature type="site" description="Important for substrate specificity" evidence="9">
    <location>
        <position position="75"/>
    </location>
</feature>
<dbReference type="Gene3D" id="3.90.950.10">
    <property type="match status" value="1"/>
</dbReference>
<keyword evidence="11" id="KW-1185">Reference proteome</keyword>
<evidence type="ECO:0000256" key="6">
    <source>
        <dbReference type="ARBA" id="ARBA00053369"/>
    </source>
</evidence>
<dbReference type="PANTHER" id="PTHR43213">
    <property type="entry name" value="BIFUNCTIONAL DTTP/UTP PYROPHOSPHATASE/METHYLTRANSFERASE PROTEIN-RELATED"/>
    <property type="match status" value="1"/>
</dbReference>
<dbReference type="GO" id="GO:0005737">
    <property type="term" value="C:cytoplasm"/>
    <property type="evidence" value="ECO:0007669"/>
    <property type="project" value="UniProtKB-SubCell"/>
</dbReference>
<dbReference type="PIRSF" id="PIRSF006305">
    <property type="entry name" value="Maf"/>
    <property type="match status" value="1"/>
</dbReference>
<evidence type="ECO:0000313" key="11">
    <source>
        <dbReference type="Proteomes" id="UP000019460"/>
    </source>
</evidence>
<proteinExistence type="inferred from homology"/>
<comment type="caution">
    <text evidence="9">Lacks conserved residue(s) required for the propagation of feature annotation.</text>
</comment>
<dbReference type="Proteomes" id="UP000019460">
    <property type="component" value="Unassembled WGS sequence"/>
</dbReference>
<dbReference type="EC" id="3.6.1.-" evidence="9"/>
<evidence type="ECO:0000256" key="5">
    <source>
        <dbReference type="ARBA" id="ARBA00050213"/>
    </source>
</evidence>
<dbReference type="NCBIfam" id="TIGR00172">
    <property type="entry name" value="maf"/>
    <property type="match status" value="1"/>
</dbReference>
<protein>
    <recommendedName>
        <fullName evidence="8 9">7-methyl-GTP pyrophosphatase</fullName>
        <shortName evidence="9">m(7)GTP pyrophosphatase</shortName>
        <ecNumber evidence="9">3.6.1.-</ecNumber>
    </recommendedName>
</protein>
<evidence type="ECO:0000256" key="9">
    <source>
        <dbReference type="HAMAP-Rule" id="MF_00528"/>
    </source>
</evidence>
<feature type="site" description="Important for substrate specificity" evidence="9">
    <location>
        <position position="17"/>
    </location>
</feature>
<dbReference type="PANTHER" id="PTHR43213:SF10">
    <property type="entry name" value="7-METHYL-GTP PYROPHOSPHATASE"/>
    <property type="match status" value="1"/>
</dbReference>
<dbReference type="HAMAP" id="MF_00528">
    <property type="entry name" value="Maf"/>
    <property type="match status" value="1"/>
</dbReference>
<feature type="site" description="Important for substrate specificity" evidence="9">
    <location>
        <position position="159"/>
    </location>
</feature>
<dbReference type="SUPFAM" id="SSF52972">
    <property type="entry name" value="ITPase-like"/>
    <property type="match status" value="1"/>
</dbReference>
<evidence type="ECO:0000313" key="10">
    <source>
        <dbReference type="EMBL" id="EXJ14397.1"/>
    </source>
</evidence>
<comment type="function">
    <text evidence="6 9">Nucleoside triphosphate pyrophosphatase that hydrolyzes 7-methyl-GTP (m(7)GTP). May have a dual role in cell division arrest and in preventing the incorporation of modified nucleotides into cellular nucleic acids.</text>
</comment>
<evidence type="ECO:0000256" key="2">
    <source>
        <dbReference type="ARBA" id="ARBA00022490"/>
    </source>
</evidence>
<evidence type="ECO:0000256" key="3">
    <source>
        <dbReference type="ARBA" id="ARBA00022801"/>
    </source>
</evidence>
<feature type="active site" description="Proton acceptor" evidence="9">
    <location>
        <position position="74"/>
    </location>
</feature>
<evidence type="ECO:0000256" key="4">
    <source>
        <dbReference type="ARBA" id="ARBA00023080"/>
    </source>
</evidence>
<dbReference type="AlphaFoldDB" id="W9VED3"/>
<keyword evidence="2 9" id="KW-0963">Cytoplasm</keyword>
<reference evidence="10 11" key="1">
    <citation type="submission" date="2012-11" db="EMBL/GenBank/DDBJ databases">
        <title>Genome assembly of Thiorhodococcus sp. AK35.</title>
        <authorList>
            <person name="Nupur N."/>
            <person name="Khatri I."/>
            <person name="Subramanian S."/>
            <person name="Pinnaka A."/>
        </authorList>
    </citation>
    <scope>NUCLEOTIDE SEQUENCE [LARGE SCALE GENOMIC DNA]</scope>
    <source>
        <strain evidence="10 11">AK35</strain>
    </source>
</reference>
<keyword evidence="3 9" id="KW-0378">Hydrolase</keyword>
<organism evidence="10 11">
    <name type="scientific">Imhoffiella purpurea</name>
    <dbReference type="NCBI Taxonomy" id="1249627"/>
    <lineage>
        <taxon>Bacteria</taxon>
        <taxon>Pseudomonadati</taxon>
        <taxon>Pseudomonadota</taxon>
        <taxon>Gammaproteobacteria</taxon>
        <taxon>Chromatiales</taxon>
        <taxon>Chromatiaceae</taxon>
        <taxon>Imhoffiella</taxon>
    </lineage>
</organism>
<comment type="similarity">
    <text evidence="7 9">Belongs to the Maf family. YceF subfamily.</text>
</comment>
<dbReference type="InterPro" id="IPR029001">
    <property type="entry name" value="ITPase-like_fam"/>
</dbReference>